<evidence type="ECO:0000313" key="13">
    <source>
        <dbReference type="Proteomes" id="UP000286031"/>
    </source>
</evidence>
<dbReference type="EMBL" id="VWLX01000010">
    <property type="protein sequence ID" value="KAA3803976.1"/>
    <property type="molecule type" value="Genomic_DNA"/>
</dbReference>
<evidence type="ECO:0000313" key="18">
    <source>
        <dbReference type="Proteomes" id="UP000473905"/>
    </source>
</evidence>
<accession>A0A139KRJ9</accession>
<dbReference type="EMBL" id="VWGP01000030">
    <property type="protein sequence ID" value="KAA4527239.1"/>
    <property type="molecule type" value="Genomic_DNA"/>
</dbReference>
<comment type="caution">
    <text evidence="5">The sequence shown here is derived from an EMBL/GenBank/DDBJ whole genome shotgun (WGS) entry which is preliminary data.</text>
</comment>
<dbReference type="Pfam" id="PF02026">
    <property type="entry name" value="RyR"/>
    <property type="match status" value="1"/>
</dbReference>
<dbReference type="EMBL" id="VWFO01000029">
    <property type="protein sequence ID" value="KAA4662295.1"/>
    <property type="molecule type" value="Genomic_DNA"/>
</dbReference>
<dbReference type="Proteomes" id="UP000478493">
    <property type="component" value="Unassembled WGS sequence"/>
</dbReference>
<dbReference type="InterPro" id="IPR003032">
    <property type="entry name" value="Ryanodine_rcpt"/>
</dbReference>
<dbReference type="GO" id="GO:0014808">
    <property type="term" value="P:release of sequestered calcium ion into cytosol by sarcoplasmic reticulum"/>
    <property type="evidence" value="ECO:0007669"/>
    <property type="project" value="TreeGrafter"/>
</dbReference>
<gene>
    <name evidence="10" type="ORF">DW206_19865</name>
    <name evidence="9" type="ORF">DWV35_21970</name>
    <name evidence="8" type="ORF">DWX70_02615</name>
    <name evidence="7" type="ORF">F3B53_18775</name>
    <name evidence="5" type="ORF">F3B85_25050</name>
    <name evidence="6" type="ORF">F3B98_19475</name>
    <name evidence="4" type="ORF">F3D66_15640</name>
    <name evidence="3" type="ORF">F3D71_21175</name>
    <name evidence="2" type="ORF">F3F51_15395</name>
</gene>
<dbReference type="Proteomes" id="UP000460135">
    <property type="component" value="Unassembled WGS sequence"/>
</dbReference>
<reference evidence="11 12" key="1">
    <citation type="submission" date="2018-08" db="EMBL/GenBank/DDBJ databases">
        <title>A genome reference for cultivated species of the human gut microbiota.</title>
        <authorList>
            <person name="Zou Y."/>
            <person name="Xue W."/>
            <person name="Luo G."/>
        </authorList>
    </citation>
    <scope>NUCLEOTIDE SEQUENCE [LARGE SCALE GENOMIC DNA]</scope>
    <source>
        <strain evidence="9 13">AF04-46</strain>
        <strain evidence="8 11">AF20-9LB</strain>
        <strain evidence="10 12">AM17-48</strain>
    </source>
</reference>
<dbReference type="Proteomes" id="UP000375690">
    <property type="component" value="Unassembled WGS sequence"/>
</dbReference>
<evidence type="ECO:0000313" key="15">
    <source>
        <dbReference type="Proteomes" id="UP000375690"/>
    </source>
</evidence>
<dbReference type="PANTHER" id="PTHR46399:SF8">
    <property type="entry name" value="B30.2_SPRY DOMAIN-CONTAINING PROTEIN"/>
    <property type="match status" value="1"/>
</dbReference>
<keyword evidence="5" id="KW-0675">Receptor</keyword>
<dbReference type="EMBL" id="VWFC01000026">
    <property type="protein sequence ID" value="KAB1323798.1"/>
    <property type="molecule type" value="Genomic_DNA"/>
</dbReference>
<dbReference type="Proteomes" id="UP000473905">
    <property type="component" value="Unassembled WGS sequence"/>
</dbReference>
<dbReference type="Proteomes" id="UP000283329">
    <property type="component" value="Unassembled WGS sequence"/>
</dbReference>
<sequence>MNHKMKEYIPNPVDTGHIQLPKELEYLVEEMAKNVHEVWSKTRIEQGWTYGKKRDDVLKQHPCLVPYEELPEEEKVYDRNSSVETLKLIMKLGFKISKDEE</sequence>
<evidence type="ECO:0000313" key="5">
    <source>
        <dbReference type="EMBL" id="KAA4527239.1"/>
    </source>
</evidence>
<evidence type="ECO:0000313" key="8">
    <source>
        <dbReference type="EMBL" id="RGS88420.1"/>
    </source>
</evidence>
<dbReference type="EMBL" id="QRJR01000025">
    <property type="protein sequence ID" value="RHH41978.1"/>
    <property type="molecule type" value="Genomic_DNA"/>
</dbReference>
<dbReference type="EMBL" id="QSBI01000037">
    <property type="protein sequence ID" value="RGX06478.1"/>
    <property type="molecule type" value="Genomic_DNA"/>
</dbReference>
<evidence type="ECO:0000313" key="7">
    <source>
        <dbReference type="EMBL" id="KAB1323798.1"/>
    </source>
</evidence>
<evidence type="ECO:0000313" key="3">
    <source>
        <dbReference type="EMBL" id="KAA3943957.1"/>
    </source>
</evidence>
<evidence type="ECO:0000313" key="9">
    <source>
        <dbReference type="EMBL" id="RGX06478.1"/>
    </source>
</evidence>
<dbReference type="Proteomes" id="UP000266492">
    <property type="component" value="Unassembled WGS sequence"/>
</dbReference>
<evidence type="ECO:0000313" key="4">
    <source>
        <dbReference type="EMBL" id="KAA4095791.1"/>
    </source>
</evidence>
<organism evidence="5 19">
    <name type="scientific">Bacteroides ovatus</name>
    <dbReference type="NCBI Taxonomy" id="28116"/>
    <lineage>
        <taxon>Bacteria</taxon>
        <taxon>Pseudomonadati</taxon>
        <taxon>Bacteroidota</taxon>
        <taxon>Bacteroidia</taxon>
        <taxon>Bacteroidales</taxon>
        <taxon>Bacteroidaceae</taxon>
        <taxon>Bacteroides</taxon>
    </lineage>
</organism>
<protein>
    <submittedName>
        <fullName evidence="5">Ryanodine receptor Ryr</fullName>
    </submittedName>
</protein>
<name>A0A139KRJ9_BACOV</name>
<evidence type="ECO:0000313" key="16">
    <source>
        <dbReference type="Proteomes" id="UP000435985"/>
    </source>
</evidence>
<dbReference type="EMBL" id="VWKB01000021">
    <property type="protein sequence ID" value="KAA4095791.1"/>
    <property type="molecule type" value="Genomic_DNA"/>
</dbReference>
<dbReference type="AlphaFoldDB" id="A0A139KRJ9"/>
<dbReference type="PANTHER" id="PTHR46399">
    <property type="entry name" value="B30.2/SPRY DOMAIN-CONTAINING PROTEIN"/>
    <property type="match status" value="1"/>
</dbReference>
<dbReference type="GO" id="GO:0034704">
    <property type="term" value="C:calcium channel complex"/>
    <property type="evidence" value="ECO:0007669"/>
    <property type="project" value="TreeGrafter"/>
</dbReference>
<evidence type="ECO:0000259" key="1">
    <source>
        <dbReference type="Pfam" id="PF02026"/>
    </source>
</evidence>
<dbReference type="STRING" id="28116.Bovatus_01359"/>
<keyword evidence="18" id="KW-1185">Reference proteome</keyword>
<evidence type="ECO:0000313" key="14">
    <source>
        <dbReference type="Proteomes" id="UP000323717"/>
    </source>
</evidence>
<evidence type="ECO:0000313" key="2">
    <source>
        <dbReference type="EMBL" id="KAA3803976.1"/>
    </source>
</evidence>
<evidence type="ECO:0000313" key="11">
    <source>
        <dbReference type="Proteomes" id="UP000266492"/>
    </source>
</evidence>
<evidence type="ECO:0000313" key="6">
    <source>
        <dbReference type="EMBL" id="KAA4662295.1"/>
    </source>
</evidence>
<evidence type="ECO:0000313" key="10">
    <source>
        <dbReference type="EMBL" id="RHH41978.1"/>
    </source>
</evidence>
<dbReference type="Proteomes" id="UP000435985">
    <property type="component" value="Unassembled WGS sequence"/>
</dbReference>
<evidence type="ECO:0000313" key="17">
    <source>
        <dbReference type="Proteomes" id="UP000460135"/>
    </source>
</evidence>
<dbReference type="Proteomes" id="UP000286031">
    <property type="component" value="Unassembled WGS sequence"/>
</dbReference>
<reference evidence="14 15" key="2">
    <citation type="journal article" date="2019" name="Nat. Med.">
        <title>A library of human gut bacterial isolates paired with longitudinal multiomics data enables mechanistic microbiome research.</title>
        <authorList>
            <person name="Poyet M."/>
            <person name="Groussin M."/>
            <person name="Gibbons S.M."/>
            <person name="Avila-Pacheco J."/>
            <person name="Jiang X."/>
            <person name="Kearney S.M."/>
            <person name="Perrotta A.R."/>
            <person name="Berdy B."/>
            <person name="Zhao S."/>
            <person name="Lieberman T.D."/>
            <person name="Swanson P.K."/>
            <person name="Smith M."/>
            <person name="Roesemann S."/>
            <person name="Alexander J.E."/>
            <person name="Rich S.A."/>
            <person name="Livny J."/>
            <person name="Vlamakis H."/>
            <person name="Clish C."/>
            <person name="Bullock K."/>
            <person name="Deik A."/>
            <person name="Scott J."/>
            <person name="Pierce K.A."/>
            <person name="Xavier R.J."/>
            <person name="Alm E.J."/>
        </authorList>
    </citation>
    <scope>NUCLEOTIDE SEQUENCE [LARGE SCALE GENOMIC DNA]</scope>
    <source>
        <strain evidence="4 18">BIOML-A134</strain>
        <strain evidence="6 16">BIOML-A14</strain>
        <strain evidence="3 14">BIOML-A163</strain>
        <strain evidence="2 17">BIOML-A183</strain>
        <strain evidence="7 15">BIOML-A2</strain>
        <strain evidence="5 19">BIOML-A41</strain>
    </source>
</reference>
<evidence type="ECO:0000313" key="19">
    <source>
        <dbReference type="Proteomes" id="UP000478493"/>
    </source>
</evidence>
<evidence type="ECO:0000313" key="12">
    <source>
        <dbReference type="Proteomes" id="UP000283329"/>
    </source>
</evidence>
<dbReference type="GO" id="GO:0005219">
    <property type="term" value="F:ryanodine-sensitive calcium-release channel activity"/>
    <property type="evidence" value="ECO:0007669"/>
    <property type="project" value="TreeGrafter"/>
</dbReference>
<dbReference type="EMBL" id="VWLE01000394">
    <property type="protein sequence ID" value="KAA3943957.1"/>
    <property type="molecule type" value="Genomic_DNA"/>
</dbReference>
<dbReference type="Gene3D" id="6.20.350.10">
    <property type="match status" value="1"/>
</dbReference>
<dbReference type="EMBL" id="QRVZ01000001">
    <property type="protein sequence ID" value="RGS88420.1"/>
    <property type="molecule type" value="Genomic_DNA"/>
</dbReference>
<dbReference type="Proteomes" id="UP000323717">
    <property type="component" value="Unassembled WGS sequence"/>
</dbReference>
<feature type="domain" description="Ryanodine receptor Ryr" evidence="1">
    <location>
        <begin position="8"/>
        <end position="97"/>
    </location>
</feature>
<proteinExistence type="predicted"/>
<dbReference type="InterPro" id="IPR015925">
    <property type="entry name" value="Ryanodine_IP3_receptor"/>
</dbReference>